<keyword evidence="5" id="KW-0539">Nucleus</keyword>
<organism evidence="8">
    <name type="scientific">Solanum lycopersicum</name>
    <name type="common">Tomato</name>
    <name type="synonym">Lycopersicon esculentum</name>
    <dbReference type="NCBI Taxonomy" id="4081"/>
    <lineage>
        <taxon>Eukaryota</taxon>
        <taxon>Viridiplantae</taxon>
        <taxon>Streptophyta</taxon>
        <taxon>Embryophyta</taxon>
        <taxon>Tracheophyta</taxon>
        <taxon>Spermatophyta</taxon>
        <taxon>Magnoliopsida</taxon>
        <taxon>eudicotyledons</taxon>
        <taxon>Gunneridae</taxon>
        <taxon>Pentapetalae</taxon>
        <taxon>asterids</taxon>
        <taxon>lamiids</taxon>
        <taxon>Solanales</taxon>
        <taxon>Solanaceae</taxon>
        <taxon>Solanoideae</taxon>
        <taxon>Solaneae</taxon>
        <taxon>Solanum</taxon>
        <taxon>Solanum subgen. Lycopersicon</taxon>
    </lineage>
</organism>
<proteinExistence type="predicted"/>
<protein>
    <recommendedName>
        <fullName evidence="7">BZIP domain-containing protein</fullName>
    </recommendedName>
</protein>
<dbReference type="GO" id="GO:0000976">
    <property type="term" value="F:transcription cis-regulatory region binding"/>
    <property type="evidence" value="ECO:0000318"/>
    <property type="project" value="GO_Central"/>
</dbReference>
<dbReference type="Gene3D" id="1.20.5.170">
    <property type="match status" value="1"/>
</dbReference>
<keyword evidence="9" id="KW-1185">Reference proteome</keyword>
<keyword evidence="4" id="KW-0804">Transcription</keyword>
<dbReference type="GO" id="GO:0046982">
    <property type="term" value="F:protein heterodimerization activity"/>
    <property type="evidence" value="ECO:0007669"/>
    <property type="project" value="UniProtKB-ARBA"/>
</dbReference>
<sequence>MFDDPVHYHFPVLEDFFHSSNDFNDLFSLLETEIPVQSTSGSETNRLIFSLEERKRRRKISNRESARRSRLRKKNHIEKITEQVNRLKAENRDLKNQLWLAAHHCQAAQSETDRLRLESFFDMNPWIMPVRVNIPLVHDYALTHS</sequence>
<dbReference type="SMART" id="SM00338">
    <property type="entry name" value="BRLZ"/>
    <property type="match status" value="1"/>
</dbReference>
<evidence type="ECO:0000259" key="7">
    <source>
        <dbReference type="PROSITE" id="PS50217"/>
    </source>
</evidence>
<dbReference type="FunFam" id="1.20.5.170:FF:000020">
    <property type="entry name" value="BZIP transcription factor"/>
    <property type="match status" value="1"/>
</dbReference>
<reference evidence="8" key="2">
    <citation type="submission" date="2019-01" db="UniProtKB">
        <authorList>
            <consortium name="EnsemblPlants"/>
        </authorList>
    </citation>
    <scope>IDENTIFICATION</scope>
    <source>
        <strain evidence="8">cv. Heinz 1706</strain>
    </source>
</reference>
<dbReference type="InterPro" id="IPR004827">
    <property type="entry name" value="bZIP"/>
</dbReference>
<evidence type="ECO:0000256" key="2">
    <source>
        <dbReference type="ARBA" id="ARBA00023015"/>
    </source>
</evidence>
<dbReference type="STRING" id="4081.A0A3Q7H1E1"/>
<keyword evidence="3" id="KW-0238">DNA-binding</keyword>
<feature type="domain" description="BZIP" evidence="7">
    <location>
        <begin position="52"/>
        <end position="98"/>
    </location>
</feature>
<dbReference type="PROSITE" id="PS50217">
    <property type="entry name" value="BZIP"/>
    <property type="match status" value="1"/>
</dbReference>
<evidence type="ECO:0000256" key="4">
    <source>
        <dbReference type="ARBA" id="ARBA00023163"/>
    </source>
</evidence>
<keyword evidence="6" id="KW-0175">Coiled coil</keyword>
<dbReference type="PANTHER" id="PTHR45764:SF45">
    <property type="entry name" value="BZIP DOMAIN-CONTAINING PROTEIN"/>
    <property type="match status" value="1"/>
</dbReference>
<name>A0A3Q7H1E1_SOLLC</name>
<evidence type="ECO:0000256" key="1">
    <source>
        <dbReference type="ARBA" id="ARBA00004123"/>
    </source>
</evidence>
<keyword evidence="2" id="KW-0805">Transcription regulation</keyword>
<dbReference type="Pfam" id="PF00170">
    <property type="entry name" value="bZIP_1"/>
    <property type="match status" value="1"/>
</dbReference>
<dbReference type="CDD" id="cd14702">
    <property type="entry name" value="bZIP_plant_GBF1"/>
    <property type="match status" value="1"/>
</dbReference>
<evidence type="ECO:0000313" key="8">
    <source>
        <dbReference type="EnsemblPlants" id="Solyc04g077555.1.1"/>
    </source>
</evidence>
<comment type="subcellular location">
    <subcellularLocation>
        <location evidence="1">Nucleus</location>
    </subcellularLocation>
</comment>
<dbReference type="InterPro" id="IPR046347">
    <property type="entry name" value="bZIP_sf"/>
</dbReference>
<dbReference type="Gramene" id="Solyc04g077555.1.1">
    <property type="protein sequence ID" value="Solyc04g077555.1.1"/>
    <property type="gene ID" value="Solyc04g077555.1"/>
</dbReference>
<dbReference type="GO" id="GO:0005634">
    <property type="term" value="C:nucleus"/>
    <property type="evidence" value="ECO:0000318"/>
    <property type="project" value="GO_Central"/>
</dbReference>
<dbReference type="GO" id="GO:0045893">
    <property type="term" value="P:positive regulation of DNA-templated transcription"/>
    <property type="evidence" value="ECO:0000318"/>
    <property type="project" value="GO_Central"/>
</dbReference>
<dbReference type="SUPFAM" id="SSF57959">
    <property type="entry name" value="Leucine zipper domain"/>
    <property type="match status" value="1"/>
</dbReference>
<evidence type="ECO:0000256" key="6">
    <source>
        <dbReference type="SAM" id="Coils"/>
    </source>
</evidence>
<accession>A0A3Q7H1E1</accession>
<dbReference type="GO" id="GO:0003700">
    <property type="term" value="F:DNA-binding transcription factor activity"/>
    <property type="evidence" value="ECO:0000318"/>
    <property type="project" value="GO_Central"/>
</dbReference>
<feature type="coiled-coil region" evidence="6">
    <location>
        <begin position="70"/>
        <end position="97"/>
    </location>
</feature>
<dbReference type="EnsemblPlants" id="Solyc04g077555.1.1">
    <property type="protein sequence ID" value="Solyc04g077555.1.1"/>
    <property type="gene ID" value="Solyc04g077555.1"/>
</dbReference>
<evidence type="ECO:0000256" key="5">
    <source>
        <dbReference type="ARBA" id="ARBA00023242"/>
    </source>
</evidence>
<dbReference type="InParanoid" id="A0A3Q7H1E1"/>
<dbReference type="PROSITE" id="PS00036">
    <property type="entry name" value="BZIP_BASIC"/>
    <property type="match status" value="1"/>
</dbReference>
<reference evidence="8" key="1">
    <citation type="journal article" date="2012" name="Nature">
        <title>The tomato genome sequence provides insights into fleshy fruit evolution.</title>
        <authorList>
            <consortium name="Tomato Genome Consortium"/>
        </authorList>
    </citation>
    <scope>NUCLEOTIDE SEQUENCE [LARGE SCALE GENOMIC DNA]</scope>
    <source>
        <strain evidence="8">cv. Heinz 1706</strain>
    </source>
</reference>
<evidence type="ECO:0000256" key="3">
    <source>
        <dbReference type="ARBA" id="ARBA00023125"/>
    </source>
</evidence>
<dbReference type="PANTHER" id="PTHR45764">
    <property type="entry name" value="BZIP TRANSCRIPTION FACTOR 44"/>
    <property type="match status" value="1"/>
</dbReference>
<dbReference type="InterPro" id="IPR045314">
    <property type="entry name" value="bZIP_plant_GBF1"/>
</dbReference>
<dbReference type="AlphaFoldDB" id="A0A3Q7H1E1"/>
<dbReference type="Proteomes" id="UP000004994">
    <property type="component" value="Chromosome 4"/>
</dbReference>
<evidence type="ECO:0000313" key="9">
    <source>
        <dbReference type="Proteomes" id="UP000004994"/>
    </source>
</evidence>